<dbReference type="EMBL" id="BDOQ01000014">
    <property type="protein sequence ID" value="GBG15181.1"/>
    <property type="molecule type" value="Genomic_DNA"/>
</dbReference>
<reference evidence="2 3" key="1">
    <citation type="journal article" date="2018" name="Environ. Microbiol.">
        <title>Isolation and genomic characterization of Novimethylophilus kurashikiensis gen. nov. sp. nov., a new lanthanide-dependent methylotrophic species of Methylophilaceae.</title>
        <authorList>
            <person name="Lv H."/>
            <person name="Sahin N."/>
            <person name="Tani A."/>
        </authorList>
    </citation>
    <scope>NUCLEOTIDE SEQUENCE [LARGE SCALE GENOMIC DNA]</scope>
    <source>
        <strain evidence="2 3">La2-4</strain>
    </source>
</reference>
<feature type="transmembrane region" description="Helical" evidence="1">
    <location>
        <begin position="6"/>
        <end position="27"/>
    </location>
</feature>
<dbReference type="Proteomes" id="UP000245081">
    <property type="component" value="Unassembled WGS sequence"/>
</dbReference>
<evidence type="ECO:0000256" key="1">
    <source>
        <dbReference type="SAM" id="Phobius"/>
    </source>
</evidence>
<name>A0A2R5FFR5_9PROT</name>
<organism evidence="2 3">
    <name type="scientific">Novimethylophilus kurashikiensis</name>
    <dbReference type="NCBI Taxonomy" id="1825523"/>
    <lineage>
        <taxon>Bacteria</taxon>
        <taxon>Pseudomonadati</taxon>
        <taxon>Pseudomonadota</taxon>
        <taxon>Betaproteobacteria</taxon>
        <taxon>Nitrosomonadales</taxon>
        <taxon>Methylophilaceae</taxon>
        <taxon>Novimethylophilus</taxon>
    </lineage>
</organism>
<evidence type="ECO:0000313" key="2">
    <source>
        <dbReference type="EMBL" id="GBG15181.1"/>
    </source>
</evidence>
<sequence length="36" mass="3782">MLQLEVIGVACVFLLAFSGAVFGVIKLTEAEGKKAK</sequence>
<comment type="caution">
    <text evidence="2">The sequence shown here is derived from an EMBL/GenBank/DDBJ whole genome shotgun (WGS) entry which is preliminary data.</text>
</comment>
<dbReference type="AlphaFoldDB" id="A0A2R5FFR5"/>
<keyword evidence="1" id="KW-1133">Transmembrane helix</keyword>
<proteinExistence type="predicted"/>
<accession>A0A2R5FFR5</accession>
<evidence type="ECO:0000313" key="3">
    <source>
        <dbReference type="Proteomes" id="UP000245081"/>
    </source>
</evidence>
<gene>
    <name evidence="2" type="ORF">NMK_2784</name>
</gene>
<keyword evidence="1" id="KW-0472">Membrane</keyword>
<keyword evidence="3" id="KW-1185">Reference proteome</keyword>
<keyword evidence="1" id="KW-0812">Transmembrane</keyword>
<protein>
    <submittedName>
        <fullName evidence="2">Uncharacterized protein</fullName>
    </submittedName>
</protein>